<dbReference type="PANTHER" id="PTHR46131:SF1">
    <property type="entry name" value="SD08549P"/>
    <property type="match status" value="1"/>
</dbReference>
<dbReference type="GO" id="GO:0051724">
    <property type="term" value="F:NAD transmembrane transporter activity"/>
    <property type="evidence" value="ECO:0007669"/>
    <property type="project" value="TreeGrafter"/>
</dbReference>
<keyword evidence="14" id="KW-1185">Reference proteome</keyword>
<dbReference type="PANTHER" id="PTHR46131">
    <property type="entry name" value="SD08549P"/>
    <property type="match status" value="1"/>
</dbReference>
<keyword evidence="3 11" id="KW-0813">Transport</keyword>
<evidence type="ECO:0000256" key="9">
    <source>
        <dbReference type="ARBA" id="ARBA00023136"/>
    </source>
</evidence>
<proteinExistence type="inferred from homology"/>
<dbReference type="AlphaFoldDB" id="A0A834IHZ2"/>
<evidence type="ECO:0000256" key="4">
    <source>
        <dbReference type="ARBA" id="ARBA00022692"/>
    </source>
</evidence>
<name>A0A834IHZ2_RHYFE</name>
<dbReference type="PROSITE" id="PS50920">
    <property type="entry name" value="SOLCAR"/>
    <property type="match status" value="2"/>
</dbReference>
<dbReference type="Proteomes" id="UP000625711">
    <property type="component" value="Unassembled WGS sequence"/>
</dbReference>
<evidence type="ECO:0000256" key="7">
    <source>
        <dbReference type="ARBA" id="ARBA00022989"/>
    </source>
</evidence>
<dbReference type="InterPro" id="IPR018108">
    <property type="entry name" value="MCP_transmembrane"/>
</dbReference>
<reference evidence="13" key="1">
    <citation type="submission" date="2020-08" db="EMBL/GenBank/DDBJ databases">
        <title>Genome sequencing and assembly of the red palm weevil Rhynchophorus ferrugineus.</title>
        <authorList>
            <person name="Dias G.B."/>
            <person name="Bergman C.M."/>
            <person name="Manee M."/>
        </authorList>
    </citation>
    <scope>NUCLEOTIDE SEQUENCE</scope>
    <source>
        <strain evidence="13">AA-2017</strain>
        <tissue evidence="13">Whole larva</tissue>
    </source>
</reference>
<dbReference type="Gene3D" id="1.50.40.10">
    <property type="entry name" value="Mitochondrial carrier domain"/>
    <property type="match status" value="1"/>
</dbReference>
<keyword evidence="9 10" id="KW-0472">Membrane</keyword>
<dbReference type="InterPro" id="IPR023395">
    <property type="entry name" value="MCP_dom_sf"/>
</dbReference>
<sequence>MSVPATKYISRNKFNWQEFVCGWGAAFINVTVTYPINKLIFRQILHGIKAKSAFIQLKNEGLYYLYRGILPPLCQKTLSLSIMFGVYEEVRQPLLQMGVNPYTSKIMGALVSGSTEALLMPFERVQTLLSNAQYHNEYKNTLHTFKALKKYGIGEYYRGLVPILLRNGPSNVGFFILREEVQNRIPRSKSEIIRTSGEFISGALIGVFLSCVFYPLNVMKIAMQNKVGVEYENPWNVLVQVYKERGGKVRYIYRGVNMNCTRAFLSWGVMNTAYEHIKAFVY</sequence>
<evidence type="ECO:0000313" key="13">
    <source>
        <dbReference type="EMBL" id="KAF7278320.1"/>
    </source>
</evidence>
<keyword evidence="7 12" id="KW-1133">Transmembrane helix</keyword>
<dbReference type="OrthoDB" id="2139348at2759"/>
<dbReference type="SUPFAM" id="SSF103506">
    <property type="entry name" value="Mitochondrial carrier"/>
    <property type="match status" value="1"/>
</dbReference>
<keyword evidence="6" id="KW-0999">Mitochondrion inner membrane</keyword>
<evidence type="ECO:0000256" key="11">
    <source>
        <dbReference type="RuleBase" id="RU000488"/>
    </source>
</evidence>
<evidence type="ECO:0000256" key="2">
    <source>
        <dbReference type="ARBA" id="ARBA00006375"/>
    </source>
</evidence>
<evidence type="ECO:0000313" key="14">
    <source>
        <dbReference type="Proteomes" id="UP000625711"/>
    </source>
</evidence>
<evidence type="ECO:0000256" key="5">
    <source>
        <dbReference type="ARBA" id="ARBA00022737"/>
    </source>
</evidence>
<protein>
    <recommendedName>
        <fullName evidence="15">Solute carrier family 25 member 51</fullName>
    </recommendedName>
</protein>
<comment type="similarity">
    <text evidence="2 11">Belongs to the mitochondrial carrier (TC 2.A.29) family.</text>
</comment>
<evidence type="ECO:0008006" key="15">
    <source>
        <dbReference type="Google" id="ProtNLM"/>
    </source>
</evidence>
<feature type="transmembrane region" description="Helical" evidence="12">
    <location>
        <begin position="199"/>
        <end position="216"/>
    </location>
</feature>
<keyword evidence="4 10" id="KW-0812">Transmembrane</keyword>
<evidence type="ECO:0000256" key="12">
    <source>
        <dbReference type="SAM" id="Phobius"/>
    </source>
</evidence>
<evidence type="ECO:0000256" key="6">
    <source>
        <dbReference type="ARBA" id="ARBA00022792"/>
    </source>
</evidence>
<dbReference type="EMBL" id="JAACXV010000403">
    <property type="protein sequence ID" value="KAF7278320.1"/>
    <property type="molecule type" value="Genomic_DNA"/>
</dbReference>
<gene>
    <name evidence="13" type="ORF">GWI33_008536</name>
</gene>
<comment type="subcellular location">
    <subcellularLocation>
        <location evidence="1">Mitochondrion inner membrane</location>
        <topology evidence="1">Multi-pass membrane protein</topology>
    </subcellularLocation>
</comment>
<evidence type="ECO:0000256" key="8">
    <source>
        <dbReference type="ARBA" id="ARBA00023128"/>
    </source>
</evidence>
<dbReference type="Pfam" id="PF00153">
    <property type="entry name" value="Mito_carr"/>
    <property type="match status" value="3"/>
</dbReference>
<dbReference type="InterPro" id="IPR052465">
    <property type="entry name" value="Mito_NAD+_Carrier"/>
</dbReference>
<evidence type="ECO:0000256" key="10">
    <source>
        <dbReference type="PROSITE-ProRule" id="PRU00282"/>
    </source>
</evidence>
<accession>A0A834IHZ2</accession>
<keyword evidence="5" id="KW-0677">Repeat</keyword>
<feature type="repeat" description="Solcar" evidence="10">
    <location>
        <begin position="99"/>
        <end position="184"/>
    </location>
</feature>
<keyword evidence="8" id="KW-0496">Mitochondrion</keyword>
<feature type="repeat" description="Solcar" evidence="10">
    <location>
        <begin position="13"/>
        <end position="93"/>
    </location>
</feature>
<evidence type="ECO:0000256" key="3">
    <source>
        <dbReference type="ARBA" id="ARBA00022448"/>
    </source>
</evidence>
<organism evidence="13 14">
    <name type="scientific">Rhynchophorus ferrugineus</name>
    <name type="common">Red palm weevil</name>
    <name type="synonym">Curculio ferrugineus</name>
    <dbReference type="NCBI Taxonomy" id="354439"/>
    <lineage>
        <taxon>Eukaryota</taxon>
        <taxon>Metazoa</taxon>
        <taxon>Ecdysozoa</taxon>
        <taxon>Arthropoda</taxon>
        <taxon>Hexapoda</taxon>
        <taxon>Insecta</taxon>
        <taxon>Pterygota</taxon>
        <taxon>Neoptera</taxon>
        <taxon>Endopterygota</taxon>
        <taxon>Coleoptera</taxon>
        <taxon>Polyphaga</taxon>
        <taxon>Cucujiformia</taxon>
        <taxon>Curculionidae</taxon>
        <taxon>Dryophthorinae</taxon>
        <taxon>Rhynchophorus</taxon>
    </lineage>
</organism>
<evidence type="ECO:0000256" key="1">
    <source>
        <dbReference type="ARBA" id="ARBA00004448"/>
    </source>
</evidence>
<comment type="caution">
    <text evidence="13">The sequence shown here is derived from an EMBL/GenBank/DDBJ whole genome shotgun (WGS) entry which is preliminary data.</text>
</comment>
<dbReference type="GO" id="GO:0005743">
    <property type="term" value="C:mitochondrial inner membrane"/>
    <property type="evidence" value="ECO:0007669"/>
    <property type="project" value="UniProtKB-SubCell"/>
</dbReference>